<feature type="transmembrane region" description="Helical" evidence="8">
    <location>
        <begin position="730"/>
        <end position="749"/>
    </location>
</feature>
<feature type="transmembrane region" description="Helical" evidence="8">
    <location>
        <begin position="644"/>
        <end position="665"/>
    </location>
</feature>
<keyword evidence="11" id="KW-1185">Reference proteome</keyword>
<keyword evidence="5 8" id="KW-0472">Membrane</keyword>
<comment type="caution">
    <text evidence="10">The sequence shown here is derived from an EMBL/GenBank/DDBJ whole genome shotgun (WGS) entry which is preliminary data.</text>
</comment>
<feature type="transmembrane region" description="Helical" evidence="8">
    <location>
        <begin position="261"/>
        <end position="280"/>
    </location>
</feature>
<dbReference type="AlphaFoldDB" id="A0A3M6UWS2"/>
<keyword evidence="7" id="KW-0807">Transducer</keyword>
<feature type="transmembrane region" description="Helical" evidence="8">
    <location>
        <begin position="607"/>
        <end position="632"/>
    </location>
</feature>
<dbReference type="EMBL" id="RCHS01000611">
    <property type="protein sequence ID" value="RMX57778.1"/>
    <property type="molecule type" value="Genomic_DNA"/>
</dbReference>
<feature type="transmembrane region" description="Helical" evidence="8">
    <location>
        <begin position="1044"/>
        <end position="1064"/>
    </location>
</feature>
<dbReference type="CDD" id="cd00637">
    <property type="entry name" value="7tm_classA_rhodopsin-like"/>
    <property type="match status" value="4"/>
</dbReference>
<accession>A0A3M6UWS2</accession>
<evidence type="ECO:0000256" key="3">
    <source>
        <dbReference type="ARBA" id="ARBA00022989"/>
    </source>
</evidence>
<evidence type="ECO:0000313" key="10">
    <source>
        <dbReference type="EMBL" id="RMX57778.1"/>
    </source>
</evidence>
<feature type="transmembrane region" description="Helical" evidence="8">
    <location>
        <begin position="350"/>
        <end position="371"/>
    </location>
</feature>
<dbReference type="PANTHER" id="PTHR45695">
    <property type="entry name" value="LEUCOKININ RECEPTOR-RELATED"/>
    <property type="match status" value="1"/>
</dbReference>
<organism evidence="10 11">
    <name type="scientific">Pocillopora damicornis</name>
    <name type="common">Cauliflower coral</name>
    <name type="synonym">Millepora damicornis</name>
    <dbReference type="NCBI Taxonomy" id="46731"/>
    <lineage>
        <taxon>Eukaryota</taxon>
        <taxon>Metazoa</taxon>
        <taxon>Cnidaria</taxon>
        <taxon>Anthozoa</taxon>
        <taxon>Hexacorallia</taxon>
        <taxon>Scleractinia</taxon>
        <taxon>Astrocoeniina</taxon>
        <taxon>Pocilloporidae</taxon>
        <taxon>Pocillopora</taxon>
    </lineage>
</organism>
<feature type="transmembrane region" description="Helical" evidence="8">
    <location>
        <begin position="572"/>
        <end position="595"/>
    </location>
</feature>
<feature type="domain" description="G-protein coupled receptors family 1 profile" evidence="9">
    <location>
        <begin position="586"/>
        <end position="834"/>
    </location>
</feature>
<evidence type="ECO:0000313" key="11">
    <source>
        <dbReference type="Proteomes" id="UP000275408"/>
    </source>
</evidence>
<dbReference type="GO" id="GO:0005886">
    <property type="term" value="C:plasma membrane"/>
    <property type="evidence" value="ECO:0007669"/>
    <property type="project" value="TreeGrafter"/>
</dbReference>
<dbReference type="Proteomes" id="UP000275408">
    <property type="component" value="Unassembled WGS sequence"/>
</dbReference>
<feature type="transmembrane region" description="Helical" evidence="8">
    <location>
        <begin position="172"/>
        <end position="192"/>
    </location>
</feature>
<proteinExistence type="predicted"/>
<dbReference type="OrthoDB" id="5968724at2759"/>
<feature type="transmembrane region" description="Helical" evidence="8">
    <location>
        <begin position="686"/>
        <end position="707"/>
    </location>
</feature>
<feature type="transmembrane region" description="Helical" evidence="8">
    <location>
        <begin position="87"/>
        <end position="108"/>
    </location>
</feature>
<evidence type="ECO:0000256" key="1">
    <source>
        <dbReference type="ARBA" id="ARBA00004141"/>
    </source>
</evidence>
<dbReference type="InterPro" id="IPR017452">
    <property type="entry name" value="GPCR_Rhodpsn_7TM"/>
</dbReference>
<feature type="transmembrane region" description="Helical" evidence="8">
    <location>
        <begin position="784"/>
        <end position="809"/>
    </location>
</feature>
<dbReference type="PANTHER" id="PTHR45695:SF9">
    <property type="entry name" value="LEUCOKININ RECEPTOR"/>
    <property type="match status" value="1"/>
</dbReference>
<feature type="domain" description="G-protein coupled receptors family 1 profile" evidence="9">
    <location>
        <begin position="284"/>
        <end position="509"/>
    </location>
</feature>
<reference evidence="10 11" key="1">
    <citation type="journal article" date="2018" name="Sci. Rep.">
        <title>Comparative analysis of the Pocillopora damicornis genome highlights role of immune system in coral evolution.</title>
        <authorList>
            <person name="Cunning R."/>
            <person name="Bay R.A."/>
            <person name="Gillette P."/>
            <person name="Baker A.C."/>
            <person name="Traylor-Knowles N."/>
        </authorList>
    </citation>
    <scope>NUCLEOTIDE SEQUENCE [LARGE SCALE GENOMIC DNA]</scope>
    <source>
        <strain evidence="10">RSMAS</strain>
        <tissue evidence="10">Whole animal</tissue>
    </source>
</reference>
<feature type="transmembrane region" description="Helical" evidence="8">
    <location>
        <begin position="223"/>
        <end position="241"/>
    </location>
</feature>
<comment type="subcellular location">
    <subcellularLocation>
        <location evidence="1">Membrane</location>
        <topology evidence="1">Multi-pass membrane protein</topology>
    </subcellularLocation>
</comment>
<dbReference type="SUPFAM" id="SSF81321">
    <property type="entry name" value="Family A G protein-coupled receptor-like"/>
    <property type="match status" value="4"/>
</dbReference>
<evidence type="ECO:0000256" key="2">
    <source>
        <dbReference type="ARBA" id="ARBA00022692"/>
    </source>
</evidence>
<keyword evidence="4" id="KW-0297">G-protein coupled receptor</keyword>
<protein>
    <recommendedName>
        <fullName evidence="9">G-protein coupled receptors family 1 profile domain-containing protein</fullName>
    </recommendedName>
</protein>
<evidence type="ECO:0000256" key="6">
    <source>
        <dbReference type="ARBA" id="ARBA00023170"/>
    </source>
</evidence>
<feature type="transmembrane region" description="Helical" evidence="8">
    <location>
        <begin position="988"/>
        <end position="1011"/>
    </location>
</feature>
<evidence type="ECO:0000259" key="9">
    <source>
        <dbReference type="PROSITE" id="PS50262"/>
    </source>
</evidence>
<keyword evidence="3 8" id="KW-1133">Transmembrane helix</keyword>
<evidence type="ECO:0000256" key="8">
    <source>
        <dbReference type="SAM" id="Phobius"/>
    </source>
</evidence>
<keyword evidence="2 8" id="KW-0812">Transmembrane</keyword>
<feature type="transmembrane region" description="Helical" evidence="8">
    <location>
        <begin position="436"/>
        <end position="454"/>
    </location>
</feature>
<dbReference type="InterPro" id="IPR000276">
    <property type="entry name" value="GPCR_Rhodpsn"/>
</dbReference>
<feature type="transmembrane region" description="Helical" evidence="8">
    <location>
        <begin position="312"/>
        <end position="338"/>
    </location>
</feature>
<keyword evidence="6" id="KW-0675">Receptor</keyword>
<gene>
    <name evidence="10" type="ORF">pdam_00006757</name>
</gene>
<name>A0A3M6UWS2_POCDA</name>
<feature type="transmembrane region" description="Helical" evidence="8">
    <location>
        <begin position="946"/>
        <end position="968"/>
    </location>
</feature>
<dbReference type="GO" id="GO:0004930">
    <property type="term" value="F:G protein-coupled receptor activity"/>
    <property type="evidence" value="ECO:0007669"/>
    <property type="project" value="UniProtKB-KW"/>
</dbReference>
<feature type="domain" description="G-protein coupled receptors family 1 profile" evidence="9">
    <location>
        <begin position="29"/>
        <end position="277"/>
    </location>
</feature>
<feature type="transmembrane region" description="Helical" evidence="8">
    <location>
        <begin position="485"/>
        <end position="505"/>
    </location>
</feature>
<sequence>MTVSDNVAAPGLVLFIVIYTSVFILSTVGNTWVLLTCYKTLKRRYSPFKWLLVNLAMADLLFTLLSVFNMIGYLWRWIGGNNTCKLQGFFVEASYTTSIMTLVTISYQRLKATTDPFSSRARDWCSREYLKPVIIWGFSLLVCTPLLQIYSIKTVDSNVACMTTRNGVTVPQIYYSLHTTLFFAAPLFYMIFTQIRIHLALRTSVRPTSKLFTSRAQRRHKKATKTLSALTIAFVICWSPFMVNRTLIYFRLAPKGLIWRASQLLIFLNTGLDPLLYGLYDGDLKSLLRRVLYKNRDNTLCYKLKRQRESSLTCYIANLAIADVAFTVLTIFDLMWTWVGGEISCKLQSFVIEACYSTSILTLVVISFERLKAVVDPVRVRLITRENMLRKLIAVRSVGAVVASPLLYAYQTQTDDTGTISCTNIVFGDLARQTYYTIHAFCFFLVPLVYMIVVQKRIFLSLRSSVASNTSNTIASMRYKRHYKVAKVLAALTIAFVICWSPFMVTRTLLYFHFTNGGYVWRASQLLIDIDIDIVKYGLRSNIIRSLRRSYEAVCLKFIQENKTAPVSSSPASVLFIVIFILSTVGNTWVLLTCYKTLKRRHSPFTWLLVNLATADLLFTLLSAFNMIGYLWRWIGGNNTCKLQGFFVEASYTTSIMTLVTISYQRLKATTDPFSSRARVWYSREYLKPVIIWGFSLLVCTPLLQIYSVKTVDSNVACITTRNGVIVPQIYYSLHTTLFFVAPLFYMIFTQIRIHLALRTSVTPTSKLFTLLAQRRHKKASKTLAALTIAFIICWSPFMVNRTLIYFRLASKGLIWRASQLLIFLNTGLDPLLYGVYDGDFKSLLRRVLYRNRDNRRWIFHSISCRIHMCLFPNFPFVNRGELICSLAVLQTKTTTRVFFDLLHRQLCNCRPCYSTSILTLVLISFERLKAVVDPFRVRLITRENILRKLIAVWSVSAVVTSPLLYAYQTQTDDTGTVSYTNIMFGDIARQIYYTIHAFYFFLVPLVYMIVVQKRVFLSLRSSVASNTINTISASMRYKRHYKVAKVLAALTIAFVICWSPFMVTRTMFGGYVWRASQLLILLNTALDPILYGVYGEAMRSTLEVYSRKQDGPCFIVGTLSATDKKEDGIRRQFLTNGDRTFDILRLYPHHLTCG</sequence>
<dbReference type="PRINTS" id="PR00237">
    <property type="entry name" value="GPCRRHODOPSN"/>
</dbReference>
<feature type="transmembrane region" description="Helical" evidence="8">
    <location>
        <begin position="1076"/>
        <end position="1095"/>
    </location>
</feature>
<feature type="transmembrane region" description="Helical" evidence="8">
    <location>
        <begin position="392"/>
        <end position="410"/>
    </location>
</feature>
<dbReference type="PROSITE" id="PS50262">
    <property type="entry name" value="G_PROTEIN_RECEP_F1_2"/>
    <property type="match status" value="4"/>
</dbReference>
<evidence type="ECO:0000256" key="7">
    <source>
        <dbReference type="ARBA" id="ARBA00023224"/>
    </source>
</evidence>
<feature type="transmembrane region" description="Helical" evidence="8">
    <location>
        <begin position="815"/>
        <end position="837"/>
    </location>
</feature>
<feature type="transmembrane region" description="Helical" evidence="8">
    <location>
        <begin position="129"/>
        <end position="152"/>
    </location>
</feature>
<evidence type="ECO:0000256" key="4">
    <source>
        <dbReference type="ARBA" id="ARBA00023040"/>
    </source>
</evidence>
<dbReference type="Gene3D" id="1.20.1070.10">
    <property type="entry name" value="Rhodopsin 7-helix transmembrane proteins"/>
    <property type="match status" value="4"/>
</dbReference>
<dbReference type="Pfam" id="PF00001">
    <property type="entry name" value="7tm_1"/>
    <property type="match status" value="4"/>
</dbReference>
<feature type="transmembrane region" description="Helical" evidence="8">
    <location>
        <begin position="50"/>
        <end position="75"/>
    </location>
</feature>
<feature type="transmembrane region" description="Helical" evidence="8">
    <location>
        <begin position="12"/>
        <end position="38"/>
    </location>
</feature>
<feature type="domain" description="G-protein coupled receptors family 1 profile" evidence="9">
    <location>
        <begin position="916"/>
        <end position="1092"/>
    </location>
</feature>
<evidence type="ECO:0000256" key="5">
    <source>
        <dbReference type="ARBA" id="ARBA00023136"/>
    </source>
</evidence>